<dbReference type="AlphaFoldDB" id="A0A382A421"/>
<evidence type="ECO:0000313" key="2">
    <source>
        <dbReference type="EMBL" id="SVA95817.1"/>
    </source>
</evidence>
<sequence length="78" mass="8127">MTAVRSGDVSGVHLAYKVTQVATRRADTVIVCESRDPGGSTANDSDDLMADSSGRFKECGNNAPVPNDPPPHESSIAP</sequence>
<proteinExistence type="predicted"/>
<reference evidence="2" key="1">
    <citation type="submission" date="2018-05" db="EMBL/GenBank/DDBJ databases">
        <authorList>
            <person name="Lanie J.A."/>
            <person name="Ng W.-L."/>
            <person name="Kazmierczak K.M."/>
            <person name="Andrzejewski T.M."/>
            <person name="Davidsen T.M."/>
            <person name="Wayne K.J."/>
            <person name="Tettelin H."/>
            <person name="Glass J.I."/>
            <person name="Rusch D."/>
            <person name="Podicherti R."/>
            <person name="Tsui H.-C.T."/>
            <person name="Winkler M.E."/>
        </authorList>
    </citation>
    <scope>NUCLEOTIDE SEQUENCE</scope>
</reference>
<organism evidence="2">
    <name type="scientific">marine metagenome</name>
    <dbReference type="NCBI Taxonomy" id="408172"/>
    <lineage>
        <taxon>unclassified sequences</taxon>
        <taxon>metagenomes</taxon>
        <taxon>ecological metagenomes</taxon>
    </lineage>
</organism>
<evidence type="ECO:0000256" key="1">
    <source>
        <dbReference type="SAM" id="MobiDB-lite"/>
    </source>
</evidence>
<feature type="region of interest" description="Disordered" evidence="1">
    <location>
        <begin position="34"/>
        <end position="78"/>
    </location>
</feature>
<protein>
    <submittedName>
        <fullName evidence="2">Uncharacterized protein</fullName>
    </submittedName>
</protein>
<gene>
    <name evidence="2" type="ORF">METZ01_LOCUS148671</name>
</gene>
<name>A0A382A421_9ZZZZ</name>
<accession>A0A382A421</accession>
<dbReference type="EMBL" id="UINC01023679">
    <property type="protein sequence ID" value="SVA95817.1"/>
    <property type="molecule type" value="Genomic_DNA"/>
</dbReference>